<dbReference type="OrthoDB" id="9759690at2"/>
<evidence type="ECO:0000313" key="2">
    <source>
        <dbReference type="EMBL" id="TWI45802.1"/>
    </source>
</evidence>
<evidence type="ECO:0000313" key="3">
    <source>
        <dbReference type="Proteomes" id="UP000315112"/>
    </source>
</evidence>
<dbReference type="GO" id="GO:0008237">
    <property type="term" value="F:metallopeptidase activity"/>
    <property type="evidence" value="ECO:0007669"/>
    <property type="project" value="UniProtKB-KW"/>
</dbReference>
<keyword evidence="1" id="KW-0812">Transmembrane</keyword>
<keyword evidence="2" id="KW-0645">Protease</keyword>
<reference evidence="2 3" key="1">
    <citation type="journal article" date="2015" name="Stand. Genomic Sci.">
        <title>Genomic Encyclopedia of Bacterial and Archaeal Type Strains, Phase III: the genomes of soil and plant-associated and newly described type strains.</title>
        <authorList>
            <person name="Whitman W.B."/>
            <person name="Woyke T."/>
            <person name="Klenk H.P."/>
            <person name="Zhou Y."/>
            <person name="Lilburn T.G."/>
            <person name="Beck B.J."/>
            <person name="De Vos P."/>
            <person name="Vandamme P."/>
            <person name="Eisen J.A."/>
            <person name="Garrity G."/>
            <person name="Hugenholtz P."/>
            <person name="Kyrpides N.C."/>
        </authorList>
    </citation>
    <scope>NUCLEOTIDE SEQUENCE [LARGE SCALE GENOMIC DNA]</scope>
    <source>
        <strain evidence="2 3">CGMCC 1.10685</strain>
    </source>
</reference>
<feature type="transmembrane region" description="Helical" evidence="1">
    <location>
        <begin position="244"/>
        <end position="265"/>
    </location>
</feature>
<dbReference type="EMBL" id="VLKW01000006">
    <property type="protein sequence ID" value="TWI45802.1"/>
    <property type="molecule type" value="Genomic_DNA"/>
</dbReference>
<feature type="transmembrane region" description="Helical" evidence="1">
    <location>
        <begin position="145"/>
        <end position="163"/>
    </location>
</feature>
<feature type="transmembrane region" description="Helical" evidence="1">
    <location>
        <begin position="335"/>
        <end position="355"/>
    </location>
</feature>
<gene>
    <name evidence="2" type="ORF">IP92_03229</name>
</gene>
<feature type="transmembrane region" description="Helical" evidence="1">
    <location>
        <begin position="183"/>
        <end position="201"/>
    </location>
</feature>
<evidence type="ECO:0000256" key="1">
    <source>
        <dbReference type="SAM" id="Phobius"/>
    </source>
</evidence>
<dbReference type="GO" id="GO:0006508">
    <property type="term" value="P:proteolysis"/>
    <property type="evidence" value="ECO:0007669"/>
    <property type="project" value="UniProtKB-KW"/>
</dbReference>
<organism evidence="2 3">
    <name type="scientific">Pseudoduganella flava</name>
    <dbReference type="NCBI Taxonomy" id="871742"/>
    <lineage>
        <taxon>Bacteria</taxon>
        <taxon>Pseudomonadati</taxon>
        <taxon>Pseudomonadota</taxon>
        <taxon>Betaproteobacteria</taxon>
        <taxon>Burkholderiales</taxon>
        <taxon>Oxalobacteraceae</taxon>
        <taxon>Telluria group</taxon>
        <taxon>Pseudoduganella</taxon>
    </lineage>
</organism>
<keyword evidence="2" id="KW-0378">Hydrolase</keyword>
<dbReference type="Proteomes" id="UP000315112">
    <property type="component" value="Unassembled WGS sequence"/>
</dbReference>
<keyword evidence="2" id="KW-0482">Metalloprotease</keyword>
<dbReference type="AlphaFoldDB" id="A0A562PMW3"/>
<dbReference type="RefSeq" id="WP_158206777.1">
    <property type="nucleotide sequence ID" value="NZ_CP046904.1"/>
</dbReference>
<sequence>MSDAALLSLRVRRSPLATIGPAMRVGGQVMHYVKNGATLNYYRLGTREAWLLAQLDGSRDWAAIGAAYGERFGAPLSAAGMRQCMQLFGSRGLLEDPSGTAPAQVAPALPRLTVKGWGEVYLRLADPDRAVQWLAARLAVVDGRVAAWCIALLIGACELYALVNHAALGATLAATIRAPSWQLIVAYCAIVYGGAVLHELAHGTMCARYGGRVHDMGLMFRYLMFFPYCKLDDLVVLPHARARAVTLLAGVTVNLLMLVPFVAVHRLAPAGSLASQLSAFVLVFYNLSVLVNLLPVLRFDGYLLVSVGRGRPELKEEAAVALRGAFQGRTGDWPLLAYGAGYALVTAAAVTGALYRWVSWTVAKDMLWAAFVPPLLLTALYVRYGRKKGAA</sequence>
<proteinExistence type="predicted"/>
<keyword evidence="1" id="KW-0472">Membrane</keyword>
<feature type="transmembrane region" description="Helical" evidence="1">
    <location>
        <begin position="277"/>
        <end position="297"/>
    </location>
</feature>
<comment type="caution">
    <text evidence="2">The sequence shown here is derived from an EMBL/GenBank/DDBJ whole genome shotgun (WGS) entry which is preliminary data.</text>
</comment>
<keyword evidence="1" id="KW-1133">Transmembrane helix</keyword>
<accession>A0A562PMW3</accession>
<dbReference type="CDD" id="cd05709">
    <property type="entry name" value="S2P-M50"/>
    <property type="match status" value="1"/>
</dbReference>
<feature type="transmembrane region" description="Helical" evidence="1">
    <location>
        <begin position="367"/>
        <end position="384"/>
    </location>
</feature>
<name>A0A562PMW3_9BURK</name>
<protein>
    <submittedName>
        <fullName evidence="2">Putative peptide zinc metalloprotease protein</fullName>
    </submittedName>
</protein>